<dbReference type="SUPFAM" id="SSF57701">
    <property type="entry name" value="Zn2/Cys6 DNA-binding domain"/>
    <property type="match status" value="1"/>
</dbReference>
<dbReference type="CDD" id="cd00067">
    <property type="entry name" value="GAL4"/>
    <property type="match status" value="1"/>
</dbReference>
<dbReference type="OMA" id="TIMSTDD"/>
<evidence type="ECO:0000256" key="3">
    <source>
        <dbReference type="ARBA" id="ARBA00023163"/>
    </source>
</evidence>
<dbReference type="InterPro" id="IPR021858">
    <property type="entry name" value="Fun_TF"/>
</dbReference>
<organism evidence="6 7">
    <name type="scientific">Exophiala mesophila</name>
    <name type="common">Black yeast-like fungus</name>
    <dbReference type="NCBI Taxonomy" id="212818"/>
    <lineage>
        <taxon>Eukaryota</taxon>
        <taxon>Fungi</taxon>
        <taxon>Dikarya</taxon>
        <taxon>Ascomycota</taxon>
        <taxon>Pezizomycotina</taxon>
        <taxon>Eurotiomycetes</taxon>
        <taxon>Chaetothyriomycetidae</taxon>
        <taxon>Chaetothyriales</taxon>
        <taxon>Herpotrichiellaceae</taxon>
        <taxon>Exophiala</taxon>
    </lineage>
</organism>
<dbReference type="InterPro" id="IPR001138">
    <property type="entry name" value="Zn2Cys6_DnaBD"/>
</dbReference>
<dbReference type="STRING" id="212818.A0A0D1ZKS6"/>
<keyword evidence="7" id="KW-1185">Reference proteome</keyword>
<dbReference type="InterPro" id="IPR053175">
    <property type="entry name" value="DHMBA_Reg_Transcription_Factor"/>
</dbReference>
<accession>A0A0D1ZKS6</accession>
<dbReference type="InterPro" id="IPR036864">
    <property type="entry name" value="Zn2-C6_fun-type_DNA-bd_sf"/>
</dbReference>
<dbReference type="GeneID" id="27320098"/>
<dbReference type="OrthoDB" id="5429770at2759"/>
<evidence type="ECO:0000259" key="5">
    <source>
        <dbReference type="PROSITE" id="PS50048"/>
    </source>
</evidence>
<protein>
    <recommendedName>
        <fullName evidence="5">Zn(2)-C6 fungal-type domain-containing protein</fullName>
    </recommendedName>
</protein>
<dbReference type="SMART" id="SM00066">
    <property type="entry name" value="GAL4"/>
    <property type="match status" value="1"/>
</dbReference>
<evidence type="ECO:0000256" key="2">
    <source>
        <dbReference type="ARBA" id="ARBA00023125"/>
    </source>
</evidence>
<dbReference type="RefSeq" id="XP_016226063.1">
    <property type="nucleotide sequence ID" value="XM_016366545.1"/>
</dbReference>
<dbReference type="PANTHER" id="PTHR38791:SF12">
    <property type="entry name" value="TRANSCRIPTION FACTOR DOMAIN-CONTAINING PROTEIN-RELATED"/>
    <property type="match status" value="1"/>
</dbReference>
<dbReference type="PROSITE" id="PS00463">
    <property type="entry name" value="ZN2_CY6_FUNGAL_1"/>
    <property type="match status" value="1"/>
</dbReference>
<dbReference type="EMBL" id="KN847521">
    <property type="protein sequence ID" value="KIV94489.1"/>
    <property type="molecule type" value="Genomic_DNA"/>
</dbReference>
<keyword evidence="2" id="KW-0238">DNA-binding</keyword>
<dbReference type="GO" id="GO:0008270">
    <property type="term" value="F:zinc ion binding"/>
    <property type="evidence" value="ECO:0007669"/>
    <property type="project" value="InterPro"/>
</dbReference>
<proteinExistence type="predicted"/>
<feature type="domain" description="Zn(2)-C6 fungal-type" evidence="5">
    <location>
        <begin position="10"/>
        <end position="38"/>
    </location>
</feature>
<dbReference type="PANTHER" id="PTHR38791">
    <property type="entry name" value="ZN(II)2CYS6 TRANSCRIPTION FACTOR (EUROFUNG)-RELATED-RELATED"/>
    <property type="match status" value="1"/>
</dbReference>
<dbReference type="PROSITE" id="PS50048">
    <property type="entry name" value="ZN2_CY6_FUNGAL_2"/>
    <property type="match status" value="1"/>
</dbReference>
<dbReference type="HOGENOM" id="CLU_013866_6_2_1"/>
<dbReference type="Proteomes" id="UP000054302">
    <property type="component" value="Unassembled WGS sequence"/>
</dbReference>
<evidence type="ECO:0000256" key="4">
    <source>
        <dbReference type="ARBA" id="ARBA00023242"/>
    </source>
</evidence>
<dbReference type="VEuPathDB" id="FungiDB:PV10_02253"/>
<dbReference type="GO" id="GO:0000981">
    <property type="term" value="F:DNA-binding transcription factor activity, RNA polymerase II-specific"/>
    <property type="evidence" value="ECO:0007669"/>
    <property type="project" value="InterPro"/>
</dbReference>
<keyword evidence="3" id="KW-0804">Transcription</keyword>
<dbReference type="Gene3D" id="4.10.240.10">
    <property type="entry name" value="Zn(2)-C6 fungal-type DNA-binding domain"/>
    <property type="match status" value="1"/>
</dbReference>
<keyword evidence="4" id="KW-0539">Nucleus</keyword>
<evidence type="ECO:0000313" key="6">
    <source>
        <dbReference type="EMBL" id="KIV94489.1"/>
    </source>
</evidence>
<evidence type="ECO:0000313" key="7">
    <source>
        <dbReference type="Proteomes" id="UP000054302"/>
    </source>
</evidence>
<sequence>MVNPGHPSRGCYACRRKKVKCDETKPQCQRCTRAGNACPGYRDSSDSSFHFVNAAKTLISLQEDQRVNHPRVDCTQIQPTALIELQNGHFPSSRESSTVSEDTQELALSLIQRATKSPSNTSAKPSPSPALQTLSSPWDDLAIPLFINLFASSSTSSHGQSILSFLPNLIRQSSPDSALMLAVHAAADANASGKLTDHNAIYQARRKHLLALNAVQRALRDPQSASQDATLCSLFILTLFEYISGDTASSHGSHISGYEALLDLRCQAGDPRTQDYTLVLSILTQIIIKYLREQTVPRPRTVQIIDALYGNDAGTLSVKLKLRVTQFNNHAENNLRVAQSFLQEADIRALVTLVHVGEMLDDDINDWPSGSIDESQYAYSKSDLALSGWSGPFHIYHNLAVANVWNMLRSARLMLLMSLVKCCVGLISLKSSESEALALLQRCKVKIAETLDDMVASFPYSLGRGDMKHAMPTAGIATSGFALLWPLGLILRCPFSTPAHKAVATEVLEYIGGALGLQRALDLKEAWLHGDATATRVRSKT</sequence>
<keyword evidence="1" id="KW-0805">Transcription regulation</keyword>
<dbReference type="GO" id="GO:0003677">
    <property type="term" value="F:DNA binding"/>
    <property type="evidence" value="ECO:0007669"/>
    <property type="project" value="UniProtKB-KW"/>
</dbReference>
<dbReference type="Pfam" id="PF00172">
    <property type="entry name" value="Zn_clus"/>
    <property type="match status" value="1"/>
</dbReference>
<evidence type="ECO:0000256" key="1">
    <source>
        <dbReference type="ARBA" id="ARBA00023015"/>
    </source>
</evidence>
<dbReference type="AlphaFoldDB" id="A0A0D1ZKS6"/>
<reference evidence="6 7" key="1">
    <citation type="submission" date="2015-01" db="EMBL/GenBank/DDBJ databases">
        <title>The Genome Sequence of Exophiala mesophila CBS40295.</title>
        <authorList>
            <consortium name="The Broad Institute Genomics Platform"/>
            <person name="Cuomo C."/>
            <person name="de Hoog S."/>
            <person name="Gorbushina A."/>
            <person name="Stielow B."/>
            <person name="Teixiera M."/>
            <person name="Abouelleil A."/>
            <person name="Chapman S.B."/>
            <person name="Priest M."/>
            <person name="Young S.K."/>
            <person name="Wortman J."/>
            <person name="Nusbaum C."/>
            <person name="Birren B."/>
        </authorList>
    </citation>
    <scope>NUCLEOTIDE SEQUENCE [LARGE SCALE GENOMIC DNA]</scope>
    <source>
        <strain evidence="6 7">CBS 40295</strain>
    </source>
</reference>
<name>A0A0D1ZKS6_EXOME</name>
<dbReference type="Pfam" id="PF11951">
    <property type="entry name" value="Fungal_trans_2"/>
    <property type="match status" value="1"/>
</dbReference>
<gene>
    <name evidence="6" type="ORF">PV10_02253</name>
</gene>